<evidence type="ECO:0000256" key="2">
    <source>
        <dbReference type="ARBA" id="ARBA00022692"/>
    </source>
</evidence>
<dbReference type="Pfam" id="PF04116">
    <property type="entry name" value="FA_hydroxylase"/>
    <property type="match status" value="1"/>
</dbReference>
<evidence type="ECO:0000256" key="5">
    <source>
        <dbReference type="SAM" id="Phobius"/>
    </source>
</evidence>
<keyword evidence="3 5" id="KW-1133">Transmembrane helix</keyword>
<name>A0A853JAY3_9GAMM</name>
<dbReference type="GO" id="GO:0016020">
    <property type="term" value="C:membrane"/>
    <property type="evidence" value="ECO:0007669"/>
    <property type="project" value="UniProtKB-SubCell"/>
</dbReference>
<organism evidence="7 8">
    <name type="scientific">Luteimonas salinisoli</name>
    <dbReference type="NCBI Taxonomy" id="2752307"/>
    <lineage>
        <taxon>Bacteria</taxon>
        <taxon>Pseudomonadati</taxon>
        <taxon>Pseudomonadota</taxon>
        <taxon>Gammaproteobacteria</taxon>
        <taxon>Lysobacterales</taxon>
        <taxon>Lysobacteraceae</taxon>
        <taxon>Luteimonas</taxon>
    </lineage>
</organism>
<feature type="transmembrane region" description="Helical" evidence="5">
    <location>
        <begin position="6"/>
        <end position="24"/>
    </location>
</feature>
<dbReference type="InterPro" id="IPR006694">
    <property type="entry name" value="Fatty_acid_hydroxylase"/>
</dbReference>
<protein>
    <submittedName>
        <fullName evidence="7">Sterol desaturase family protein</fullName>
    </submittedName>
</protein>
<dbReference type="GO" id="GO:0005506">
    <property type="term" value="F:iron ion binding"/>
    <property type="evidence" value="ECO:0007669"/>
    <property type="project" value="InterPro"/>
</dbReference>
<dbReference type="EMBL" id="JACCKA010000039">
    <property type="protein sequence ID" value="NZA25817.1"/>
    <property type="molecule type" value="Genomic_DNA"/>
</dbReference>
<dbReference type="AlphaFoldDB" id="A0A853JAY3"/>
<comment type="caution">
    <text evidence="7">The sequence shown here is derived from an EMBL/GenBank/DDBJ whole genome shotgun (WGS) entry which is preliminary data.</text>
</comment>
<keyword evidence="8" id="KW-1185">Reference proteome</keyword>
<evidence type="ECO:0000259" key="6">
    <source>
        <dbReference type="Pfam" id="PF04116"/>
    </source>
</evidence>
<dbReference type="PANTHER" id="PTHR11863">
    <property type="entry name" value="STEROL DESATURASE"/>
    <property type="match status" value="1"/>
</dbReference>
<feature type="domain" description="Fatty acid hydroxylase" evidence="6">
    <location>
        <begin position="78"/>
        <end position="209"/>
    </location>
</feature>
<dbReference type="InterPro" id="IPR050307">
    <property type="entry name" value="Sterol_Desaturase_Related"/>
</dbReference>
<feature type="transmembrane region" description="Helical" evidence="5">
    <location>
        <begin position="36"/>
        <end position="59"/>
    </location>
</feature>
<evidence type="ECO:0000313" key="7">
    <source>
        <dbReference type="EMBL" id="NZA25817.1"/>
    </source>
</evidence>
<proteinExistence type="predicted"/>
<evidence type="ECO:0000256" key="1">
    <source>
        <dbReference type="ARBA" id="ARBA00004370"/>
    </source>
</evidence>
<keyword evidence="2 5" id="KW-0812">Transmembrane</keyword>
<sequence>MIAYLEIIALSLLPAFLLLDLAYGHRRAPRSRWWRLRGLLVSVVTIALSMAIALGWGHLLAGRGLFDLSGVGLWGGAAVGVLAYEFGHYWYHRTAHRSPRLWRASHQMHHSAETLDAFGAYYLHPIDTLMFTTLQSVVFFPLLGVAPEAGAVAAAFLAFNATFQHADLRTPRWLGWFIQRPESHLLHHQRGVHAYNYADLPLWDIVFGTFRNPPAGYDAPAGLGDNASARLAELLLGRDVELADADADAETGALAEPRT</sequence>
<keyword evidence="4 5" id="KW-0472">Membrane</keyword>
<comment type="subcellular location">
    <subcellularLocation>
        <location evidence="1">Membrane</location>
    </subcellularLocation>
</comment>
<reference evidence="7 8" key="1">
    <citation type="submission" date="2020-07" db="EMBL/GenBank/DDBJ databases">
        <title>Luteimonas sp. SJ-92.</title>
        <authorList>
            <person name="Huang X.-X."/>
            <person name="Xu L."/>
            <person name="Sun J.-Q."/>
        </authorList>
    </citation>
    <scope>NUCLEOTIDE SEQUENCE [LARGE SCALE GENOMIC DNA]</scope>
    <source>
        <strain evidence="7 8">SJ-92</strain>
    </source>
</reference>
<evidence type="ECO:0000313" key="8">
    <source>
        <dbReference type="Proteomes" id="UP000578091"/>
    </source>
</evidence>
<accession>A0A853JAY3</accession>
<dbReference type="GO" id="GO:0016491">
    <property type="term" value="F:oxidoreductase activity"/>
    <property type="evidence" value="ECO:0007669"/>
    <property type="project" value="InterPro"/>
</dbReference>
<dbReference type="GO" id="GO:0008610">
    <property type="term" value="P:lipid biosynthetic process"/>
    <property type="evidence" value="ECO:0007669"/>
    <property type="project" value="InterPro"/>
</dbReference>
<dbReference type="Proteomes" id="UP000578091">
    <property type="component" value="Unassembled WGS sequence"/>
</dbReference>
<gene>
    <name evidence="7" type="ORF">H0E84_05430</name>
</gene>
<evidence type="ECO:0000256" key="3">
    <source>
        <dbReference type="ARBA" id="ARBA00022989"/>
    </source>
</evidence>
<evidence type="ECO:0000256" key="4">
    <source>
        <dbReference type="ARBA" id="ARBA00023136"/>
    </source>
</evidence>
<dbReference type="RefSeq" id="WP_180677618.1">
    <property type="nucleotide sequence ID" value="NZ_JACCKA010000039.1"/>
</dbReference>
<feature type="transmembrane region" description="Helical" evidence="5">
    <location>
        <begin position="71"/>
        <end position="91"/>
    </location>
</feature>